<dbReference type="PRINTS" id="PR00080">
    <property type="entry name" value="SDRFAMILY"/>
</dbReference>
<dbReference type="InterPro" id="IPR002347">
    <property type="entry name" value="SDR_fam"/>
</dbReference>
<protein>
    <submittedName>
        <fullName evidence="2">2-dehydro-3-deoxy-D-gluconate 5-dehydrogenase KduD</fullName>
    </submittedName>
</protein>
<dbReference type="PANTHER" id="PTHR42760">
    <property type="entry name" value="SHORT-CHAIN DEHYDROGENASES/REDUCTASES FAMILY MEMBER"/>
    <property type="match status" value="1"/>
</dbReference>
<dbReference type="InterPro" id="IPR036291">
    <property type="entry name" value="NAD(P)-bd_dom_sf"/>
</dbReference>
<dbReference type="PRINTS" id="PR00081">
    <property type="entry name" value="GDHRDH"/>
</dbReference>
<organism evidence="2 3">
    <name type="scientific">Dermacoccus barathri</name>
    <dbReference type="NCBI Taxonomy" id="322601"/>
    <lineage>
        <taxon>Bacteria</taxon>
        <taxon>Bacillati</taxon>
        <taxon>Actinomycetota</taxon>
        <taxon>Actinomycetes</taxon>
        <taxon>Micrococcales</taxon>
        <taxon>Dermacoccaceae</taxon>
        <taxon>Dermacoccus</taxon>
    </lineage>
</organism>
<dbReference type="Pfam" id="PF13561">
    <property type="entry name" value="adh_short_C2"/>
    <property type="match status" value="1"/>
</dbReference>
<dbReference type="Proteomes" id="UP001501288">
    <property type="component" value="Unassembled WGS sequence"/>
</dbReference>
<sequence length="249" mass="25443">MSYLDDLFSLEGLNAVVTGGSSGIGRGIATALAGAGASVHLVARDADKLATVAAEIGATWEVCDVGDTNALANLTSGDAVQHADILVTCAGVNHRPPLADTSEEQYAETMAVNLEAPYRLGQAAGPRMAERGYGRILNIGSQQSWSAFGNSGVYGVTKAAVTGLSRSQAEAWSRSGVTANTIVPGFVVTPMTLPTVAEPGREEALATRTFVGRNGVPEDFAGLAVFLASRASGFVTGQTIAADGGFSVH</sequence>
<comment type="similarity">
    <text evidence="1">Belongs to the short-chain dehydrogenases/reductases (SDR) family.</text>
</comment>
<gene>
    <name evidence="2" type="primary">kduD</name>
    <name evidence="2" type="ORF">GCM10009762_06790</name>
</gene>
<dbReference type="SUPFAM" id="SSF51735">
    <property type="entry name" value="NAD(P)-binding Rossmann-fold domains"/>
    <property type="match status" value="1"/>
</dbReference>
<accession>A0ABN2BAZ2</accession>
<dbReference type="PROSITE" id="PS00061">
    <property type="entry name" value="ADH_SHORT"/>
    <property type="match status" value="1"/>
</dbReference>
<dbReference type="InterPro" id="IPR020904">
    <property type="entry name" value="Sc_DH/Rdtase_CS"/>
</dbReference>
<name>A0ABN2BAZ2_9MICO</name>
<proteinExistence type="inferred from homology"/>
<evidence type="ECO:0000313" key="2">
    <source>
        <dbReference type="EMBL" id="GAA1535249.1"/>
    </source>
</evidence>
<evidence type="ECO:0000256" key="1">
    <source>
        <dbReference type="ARBA" id="ARBA00006484"/>
    </source>
</evidence>
<dbReference type="EMBL" id="BAAANV010000017">
    <property type="protein sequence ID" value="GAA1535249.1"/>
    <property type="molecule type" value="Genomic_DNA"/>
</dbReference>
<reference evidence="2 3" key="1">
    <citation type="journal article" date="2019" name="Int. J. Syst. Evol. Microbiol.">
        <title>The Global Catalogue of Microorganisms (GCM) 10K type strain sequencing project: providing services to taxonomists for standard genome sequencing and annotation.</title>
        <authorList>
            <consortium name="The Broad Institute Genomics Platform"/>
            <consortium name="The Broad Institute Genome Sequencing Center for Infectious Disease"/>
            <person name="Wu L."/>
            <person name="Ma J."/>
        </authorList>
    </citation>
    <scope>NUCLEOTIDE SEQUENCE [LARGE SCALE GENOMIC DNA]</scope>
    <source>
        <strain evidence="2 3">JCM 14588</strain>
    </source>
</reference>
<comment type="caution">
    <text evidence="2">The sequence shown here is derived from an EMBL/GenBank/DDBJ whole genome shotgun (WGS) entry which is preliminary data.</text>
</comment>
<dbReference type="Gene3D" id="3.40.50.720">
    <property type="entry name" value="NAD(P)-binding Rossmann-like Domain"/>
    <property type="match status" value="1"/>
</dbReference>
<dbReference type="RefSeq" id="WP_346029688.1">
    <property type="nucleotide sequence ID" value="NZ_BAAANV010000017.1"/>
</dbReference>
<keyword evidence="3" id="KW-1185">Reference proteome</keyword>
<evidence type="ECO:0000313" key="3">
    <source>
        <dbReference type="Proteomes" id="UP001501288"/>
    </source>
</evidence>